<evidence type="ECO:0000313" key="7">
    <source>
        <dbReference type="EMBL" id="NSI57032.1"/>
    </source>
</evidence>
<dbReference type="EMBL" id="JAPZEG010000001">
    <property type="protein sequence ID" value="MDE1202168.1"/>
    <property type="molecule type" value="Genomic_DNA"/>
</dbReference>
<dbReference type="NCBIfam" id="NF002969">
    <property type="entry name" value="PRK03643.1"/>
    <property type="match status" value="1"/>
</dbReference>
<evidence type="ECO:0000256" key="2">
    <source>
        <dbReference type="ARBA" id="ARBA00023027"/>
    </source>
</evidence>
<dbReference type="GO" id="GO:0005829">
    <property type="term" value="C:cytosol"/>
    <property type="evidence" value="ECO:0007669"/>
    <property type="project" value="TreeGrafter"/>
</dbReference>
<name>A0A2N5NJZ3_MEDGN</name>
<evidence type="ECO:0000259" key="5">
    <source>
        <dbReference type="Pfam" id="PF08125"/>
    </source>
</evidence>
<dbReference type="Proteomes" id="UP001149331">
    <property type="component" value="Unassembled WGS sequence"/>
</dbReference>
<dbReference type="InterPro" id="IPR013131">
    <property type="entry name" value="Mannitol_DH_N"/>
</dbReference>
<dbReference type="Gene3D" id="3.40.50.720">
    <property type="entry name" value="NAD(P)-binding Rossmann-like Domain"/>
    <property type="match status" value="1"/>
</dbReference>
<dbReference type="InterPro" id="IPR013118">
    <property type="entry name" value="Mannitol_DH_C"/>
</dbReference>
<evidence type="ECO:0000259" key="4">
    <source>
        <dbReference type="Pfam" id="PF01232"/>
    </source>
</evidence>
<keyword evidence="2" id="KW-0520">NAD</keyword>
<sequence length="503" mass="56796">MKHLNYQTLQDLNYDGYLLNEAPERVLQFGEGNFMRAFVDFFIDKMNETANFNSKVVLVQPIPKFTTPDVGDFINEQEGLYTLYLRGSENGQEVSSKRVISCISRCLNAYSDYEAVMECAKNPELRFITCNTTEAGIVYDPSCQFTDTPANSFPAKLTQFLHKRFEAFQGDVKKGFIILSCELIDNNGKELEKCVLKHAADWNLGETFTKWIKKANLFCSTLVDRIVTGYPRSDADNLNQENGYIDKVLNTGEIFGFWVIEGPQSIKEEFPCDAANLPILITDDHKPYKQRKVRILNGAHTSMVLGAYLAGQDIVRDCMKDDVIRGYMNQAIYKEIIPTLTLPEEELMSFAASVTDRFQNPFIDHALLSISLNSTAKWKARVLPSLEGYLEKTGQVPPCLSASLAFYLAFYKGIGFVDATFTGDRNGKNQYPISDDPKVLEFYDAHKDDSAADYVHAILSETSFWGKDLTTLAGLEETVVKDFTFIQEKGCYELMKQIVNAAE</sequence>
<protein>
    <submittedName>
        <fullName evidence="7">Tagaturonate reductase</fullName>
    </submittedName>
</protein>
<comment type="caution">
    <text evidence="7">The sequence shown here is derived from an EMBL/GenBank/DDBJ whole genome shotgun (WGS) entry which is preliminary data.</text>
</comment>
<dbReference type="Pfam" id="PF01232">
    <property type="entry name" value="Mannitol_dh"/>
    <property type="match status" value="1"/>
</dbReference>
<proteinExistence type="predicted"/>
<dbReference type="InterPro" id="IPR008927">
    <property type="entry name" value="6-PGluconate_DH-like_C_sf"/>
</dbReference>
<dbReference type="GO" id="GO:0019592">
    <property type="term" value="P:mannitol catabolic process"/>
    <property type="evidence" value="ECO:0007669"/>
    <property type="project" value="TreeGrafter"/>
</dbReference>
<organism evidence="7 8">
    <name type="scientific">Mediterraneibacter gnavus</name>
    <name type="common">Ruminococcus gnavus</name>
    <dbReference type="NCBI Taxonomy" id="33038"/>
    <lineage>
        <taxon>Bacteria</taxon>
        <taxon>Bacillati</taxon>
        <taxon>Bacillota</taxon>
        <taxon>Clostridia</taxon>
        <taxon>Lachnospirales</taxon>
        <taxon>Lachnospiraceae</taxon>
        <taxon>Mediterraneibacter</taxon>
    </lineage>
</organism>
<gene>
    <name evidence="7" type="ORF">G4993_01235</name>
    <name evidence="6" type="ORF">O4N78_00985</name>
</gene>
<evidence type="ECO:0000313" key="6">
    <source>
        <dbReference type="EMBL" id="MDE1202168.1"/>
    </source>
</evidence>
<evidence type="ECO:0000313" key="8">
    <source>
        <dbReference type="Proteomes" id="UP001296580"/>
    </source>
</evidence>
<feature type="domain" description="Mannitol dehydrogenase C-terminal" evidence="5">
    <location>
        <begin position="286"/>
        <end position="483"/>
    </location>
</feature>
<dbReference type="GO" id="GO:0019698">
    <property type="term" value="P:D-galacturonate catabolic process"/>
    <property type="evidence" value="ECO:0007669"/>
    <property type="project" value="TreeGrafter"/>
</dbReference>
<evidence type="ECO:0000256" key="1">
    <source>
        <dbReference type="ARBA" id="ARBA00023002"/>
    </source>
</evidence>
<dbReference type="RefSeq" id="WP_004840529.1">
    <property type="nucleotide sequence ID" value="NZ_CABKQB010000001.1"/>
</dbReference>
<dbReference type="EMBL" id="JAAIRV010000002">
    <property type="protein sequence ID" value="NSI57032.1"/>
    <property type="molecule type" value="Genomic_DNA"/>
</dbReference>
<dbReference type="AlphaFoldDB" id="A0A2N5NJZ3"/>
<dbReference type="GO" id="GO:0009026">
    <property type="term" value="F:tagaturonate reductase activity"/>
    <property type="evidence" value="ECO:0007669"/>
    <property type="project" value="TreeGrafter"/>
</dbReference>
<accession>A0A2N5NJZ3</accession>
<evidence type="ECO:0000256" key="3">
    <source>
        <dbReference type="ARBA" id="ARBA00048615"/>
    </source>
</evidence>
<dbReference type="InterPro" id="IPR036291">
    <property type="entry name" value="NAD(P)-bd_dom_sf"/>
</dbReference>
<reference evidence="6" key="3">
    <citation type="submission" date="2022-12" db="EMBL/GenBank/DDBJ databases">
        <title>Genome of R. gnavus strain RSHDN_120.</title>
        <authorList>
            <person name="Abdugheni R."/>
        </authorList>
    </citation>
    <scope>NUCLEOTIDE SEQUENCE</scope>
    <source>
        <strain evidence="6">RSHDN_120</strain>
    </source>
</reference>
<dbReference type="PANTHER" id="PTHR30524:SF0">
    <property type="entry name" value="ALTRONATE OXIDOREDUCTASE-RELATED"/>
    <property type="match status" value="1"/>
</dbReference>
<dbReference type="Pfam" id="PF08125">
    <property type="entry name" value="Mannitol_dh_C"/>
    <property type="match status" value="1"/>
</dbReference>
<feature type="domain" description="Mannitol dehydrogenase N-terminal" evidence="4">
    <location>
        <begin position="25"/>
        <end position="268"/>
    </location>
</feature>
<dbReference type="SUPFAM" id="SSF48179">
    <property type="entry name" value="6-phosphogluconate dehydrogenase C-terminal domain-like"/>
    <property type="match status" value="1"/>
</dbReference>
<dbReference type="SUPFAM" id="SSF51735">
    <property type="entry name" value="NAD(P)-binding Rossmann-fold domains"/>
    <property type="match status" value="1"/>
</dbReference>
<keyword evidence="1" id="KW-0560">Oxidoreductase</keyword>
<dbReference type="Gene3D" id="1.10.1040.10">
    <property type="entry name" value="N-(1-d-carboxylethyl)-l-norvaline Dehydrogenase, domain 2"/>
    <property type="match status" value="1"/>
</dbReference>
<dbReference type="InterPro" id="IPR013328">
    <property type="entry name" value="6PGD_dom2"/>
</dbReference>
<dbReference type="GeneID" id="57432101"/>
<reference evidence="7" key="2">
    <citation type="submission" date="2020-02" db="EMBL/GenBank/DDBJ databases">
        <authorList>
            <person name="Littmann E."/>
            <person name="Sorbara M."/>
        </authorList>
    </citation>
    <scope>NUCLEOTIDE SEQUENCE</scope>
    <source>
        <strain evidence="7">MSK.15.32</strain>
    </source>
</reference>
<dbReference type="PANTHER" id="PTHR30524">
    <property type="entry name" value="MANNITOL-1-PHOSPHATE 5-DEHYDROGENASE"/>
    <property type="match status" value="1"/>
</dbReference>
<reference evidence="7" key="1">
    <citation type="journal article" date="2020" name="Cell Host Microbe">
        <title>Functional and Genomic Variation between Human-Derived Isolates of Lachnospiraceae Reveals Inter- and Intra-Species Diversity.</title>
        <authorList>
            <person name="Sorbara M.T."/>
            <person name="Littmann E.R."/>
            <person name="Fontana E."/>
            <person name="Moody T.U."/>
            <person name="Kohout C.E."/>
            <person name="Gjonbalaj M."/>
            <person name="Eaton V."/>
            <person name="Seok R."/>
            <person name="Leiner I.M."/>
            <person name="Pamer E.G."/>
        </authorList>
    </citation>
    <scope>NUCLEOTIDE SEQUENCE</scope>
    <source>
        <strain evidence="7">MSK.15.32</strain>
    </source>
</reference>
<comment type="catalytic activity">
    <reaction evidence="3">
        <text>D-mannitol 1-phosphate + NAD(+) = beta-D-fructose 6-phosphate + NADH + H(+)</text>
        <dbReference type="Rhea" id="RHEA:19661"/>
        <dbReference type="ChEBI" id="CHEBI:15378"/>
        <dbReference type="ChEBI" id="CHEBI:57540"/>
        <dbReference type="ChEBI" id="CHEBI:57634"/>
        <dbReference type="ChEBI" id="CHEBI:57945"/>
        <dbReference type="ChEBI" id="CHEBI:61381"/>
        <dbReference type="EC" id="1.1.1.17"/>
    </reaction>
</comment>
<dbReference type="GO" id="GO:0008926">
    <property type="term" value="F:mannitol-1-phosphate 5-dehydrogenase activity"/>
    <property type="evidence" value="ECO:0007669"/>
    <property type="project" value="UniProtKB-EC"/>
</dbReference>
<dbReference type="Proteomes" id="UP001296580">
    <property type="component" value="Unassembled WGS sequence"/>
</dbReference>